<dbReference type="InterPro" id="IPR031331">
    <property type="entry name" value="NEUT/ALK_ceramidase_C"/>
</dbReference>
<dbReference type="InterPro" id="IPR006823">
    <property type="entry name" value="Ceramidase_alk"/>
</dbReference>
<comment type="similarity">
    <text evidence="1">Belongs to the neutral ceramidase family.</text>
</comment>
<organism evidence="4 5">
    <name type="scientific">Physeter macrocephalus</name>
    <name type="common">Sperm whale</name>
    <name type="synonym">Physeter catodon</name>
    <dbReference type="NCBI Taxonomy" id="9755"/>
    <lineage>
        <taxon>Eukaryota</taxon>
        <taxon>Metazoa</taxon>
        <taxon>Chordata</taxon>
        <taxon>Craniata</taxon>
        <taxon>Vertebrata</taxon>
        <taxon>Euteleostomi</taxon>
        <taxon>Mammalia</taxon>
        <taxon>Eutheria</taxon>
        <taxon>Laurasiatheria</taxon>
        <taxon>Artiodactyla</taxon>
        <taxon>Whippomorpha</taxon>
        <taxon>Cetacea</taxon>
        <taxon>Odontoceti</taxon>
        <taxon>Physeteridae</taxon>
        <taxon>Physeter</taxon>
    </lineage>
</organism>
<dbReference type="GO" id="GO:0046514">
    <property type="term" value="P:ceramide catabolic process"/>
    <property type="evidence" value="ECO:0007669"/>
    <property type="project" value="InterPro"/>
</dbReference>
<dbReference type="PANTHER" id="PTHR12670:SF1">
    <property type="entry name" value="NEUTRAL CERAMIDASE"/>
    <property type="match status" value="1"/>
</dbReference>
<dbReference type="GO" id="GO:0005886">
    <property type="term" value="C:plasma membrane"/>
    <property type="evidence" value="ECO:0007669"/>
    <property type="project" value="UniProtKB-ARBA"/>
</dbReference>
<accession>A0A9W2WDC1</accession>
<dbReference type="GO" id="GO:0042759">
    <property type="term" value="P:long-chain fatty acid biosynthetic process"/>
    <property type="evidence" value="ECO:0007669"/>
    <property type="project" value="TreeGrafter"/>
</dbReference>
<dbReference type="GO" id="GO:0005737">
    <property type="term" value="C:cytoplasm"/>
    <property type="evidence" value="ECO:0007669"/>
    <property type="project" value="UniProtKB-ARBA"/>
</dbReference>
<evidence type="ECO:0000313" key="4">
    <source>
        <dbReference type="Proteomes" id="UP000248484"/>
    </source>
</evidence>
<evidence type="ECO:0000256" key="2">
    <source>
        <dbReference type="SAM" id="MobiDB-lite"/>
    </source>
</evidence>
<dbReference type="GO" id="GO:0005576">
    <property type="term" value="C:extracellular region"/>
    <property type="evidence" value="ECO:0007669"/>
    <property type="project" value="TreeGrafter"/>
</dbReference>
<feature type="domain" description="Neutral/alkaline non-lysosomal ceramidase C-terminal" evidence="3">
    <location>
        <begin position="28"/>
        <end position="185"/>
    </location>
</feature>
<dbReference type="FunFam" id="2.60.40.2300:FF:000001">
    <property type="entry name" value="N-acylsphingosine amidohydrolase 2"/>
    <property type="match status" value="1"/>
</dbReference>
<dbReference type="Pfam" id="PF17048">
    <property type="entry name" value="Ceramidse_alk_C"/>
    <property type="match status" value="1"/>
</dbReference>
<dbReference type="PANTHER" id="PTHR12670">
    <property type="entry name" value="CERAMIDASE"/>
    <property type="match status" value="1"/>
</dbReference>
<dbReference type="AlphaFoldDB" id="A0A9W2WDC1"/>
<evidence type="ECO:0000256" key="1">
    <source>
        <dbReference type="ARBA" id="ARBA00009835"/>
    </source>
</evidence>
<feature type="region of interest" description="Disordered" evidence="2">
    <location>
        <begin position="1"/>
        <end position="20"/>
    </location>
</feature>
<reference evidence="5" key="1">
    <citation type="submission" date="2025-08" db="UniProtKB">
        <authorList>
            <consortium name="RefSeq"/>
        </authorList>
    </citation>
    <scope>IDENTIFICATION</scope>
    <source>
        <tissue evidence="5">Muscle</tissue>
    </source>
</reference>
<name>A0A9W2WDC1_PHYMC</name>
<evidence type="ECO:0000259" key="3">
    <source>
        <dbReference type="Pfam" id="PF17048"/>
    </source>
</evidence>
<dbReference type="GeneID" id="102979782"/>
<sequence length="189" mass="21180">MDHGPSRSAACGILPDRGTNPCPLHRQDTVANLSSGPEPPFFKDLMTPLIPNTVDRAPVGTTFGDVLQPANPQYRVGEVVEVTFVGANPKNSAENRTHQTFLTVEKYEATSATWKIMHNDASWETRFYWHKGLLGHSNATIQWHIPDTAQPGTYRIRYFGHNRKQDFLKPAVILSFESTPSTFDVVTTW</sequence>
<dbReference type="CTD" id="56624"/>
<dbReference type="Gene3D" id="2.60.40.2300">
    <property type="entry name" value="Neutral/alkaline non-lysosomal ceramidase, C-terminal domain"/>
    <property type="match status" value="1"/>
</dbReference>
<dbReference type="GO" id="GO:0046513">
    <property type="term" value="P:ceramide biosynthetic process"/>
    <property type="evidence" value="ECO:0007669"/>
    <property type="project" value="UniProtKB-ARBA"/>
</dbReference>
<keyword evidence="4" id="KW-1185">Reference proteome</keyword>
<dbReference type="Proteomes" id="UP000248484">
    <property type="component" value="Chromosome 20"/>
</dbReference>
<gene>
    <name evidence="5" type="primary">ASAH2</name>
</gene>
<dbReference type="RefSeq" id="XP_054937211.1">
    <property type="nucleotide sequence ID" value="XM_055081236.1"/>
</dbReference>
<dbReference type="GO" id="GO:0017040">
    <property type="term" value="F:N-acylsphingosine amidohydrolase activity"/>
    <property type="evidence" value="ECO:0007669"/>
    <property type="project" value="InterPro"/>
</dbReference>
<proteinExistence type="inferred from homology"/>
<protein>
    <submittedName>
        <fullName evidence="5">Neutral ceramidase isoform X4</fullName>
    </submittedName>
</protein>
<dbReference type="InterPro" id="IPR038445">
    <property type="entry name" value="NCDase_C_sf"/>
</dbReference>
<dbReference type="GO" id="GO:0046512">
    <property type="term" value="P:sphingosine biosynthetic process"/>
    <property type="evidence" value="ECO:0007669"/>
    <property type="project" value="TreeGrafter"/>
</dbReference>
<evidence type="ECO:0000313" key="5">
    <source>
        <dbReference type="RefSeq" id="XP_054937211.1"/>
    </source>
</evidence>